<evidence type="ECO:0008006" key="4">
    <source>
        <dbReference type="Google" id="ProtNLM"/>
    </source>
</evidence>
<name>A0ABW8DA69_9GAMM</name>
<gene>
    <name evidence="2" type="ORF">ACD661_13625</name>
</gene>
<keyword evidence="1" id="KW-0175">Coiled coil</keyword>
<evidence type="ECO:0000256" key="1">
    <source>
        <dbReference type="SAM" id="Coils"/>
    </source>
</evidence>
<proteinExistence type="predicted"/>
<organism evidence="2 3">
    <name type="scientific">Legionella lytica</name>
    <dbReference type="NCBI Taxonomy" id="96232"/>
    <lineage>
        <taxon>Bacteria</taxon>
        <taxon>Pseudomonadati</taxon>
        <taxon>Pseudomonadota</taxon>
        <taxon>Gammaproteobacteria</taxon>
        <taxon>Legionellales</taxon>
        <taxon>Legionellaceae</taxon>
        <taxon>Legionella</taxon>
    </lineage>
</organism>
<protein>
    <recommendedName>
        <fullName evidence="4">KfrA N-terminal DNA-binding domain-containing protein</fullName>
    </recommendedName>
</protein>
<sequence length="207" mass="24059">MNNNKFIKSKIIKIIDNLYRLSGRSEIPDVKQICLETNVDRQTAMKLLCIWWDKCYIKEHQGTEYNHSISANELNDNLSKIIALIEYLSKEVALYSEVLNNAPSTFPFGNHILNSLQAIEDQVLLDFNQLESNKNLIQSELKNALEENNHLSLAYLELENKSSKELRELQEKLEANKRELFAATQKIKSLKRDKRKISFKNIVGEIY</sequence>
<keyword evidence="3" id="KW-1185">Reference proteome</keyword>
<comment type="caution">
    <text evidence="2">The sequence shown here is derived from an EMBL/GenBank/DDBJ whole genome shotgun (WGS) entry which is preliminary data.</text>
</comment>
<evidence type="ECO:0000313" key="2">
    <source>
        <dbReference type="EMBL" id="MFJ1269601.1"/>
    </source>
</evidence>
<dbReference type="Proteomes" id="UP001615550">
    <property type="component" value="Unassembled WGS sequence"/>
</dbReference>
<accession>A0ABW8DA69</accession>
<dbReference type="EMBL" id="JBGORX010000007">
    <property type="protein sequence ID" value="MFJ1269601.1"/>
    <property type="molecule type" value="Genomic_DNA"/>
</dbReference>
<evidence type="ECO:0000313" key="3">
    <source>
        <dbReference type="Proteomes" id="UP001615550"/>
    </source>
</evidence>
<feature type="coiled-coil region" evidence="1">
    <location>
        <begin position="127"/>
        <end position="193"/>
    </location>
</feature>
<dbReference type="RefSeq" id="WP_400188415.1">
    <property type="nucleotide sequence ID" value="NZ_JBGORX010000007.1"/>
</dbReference>
<reference evidence="2 3" key="1">
    <citation type="submission" date="2024-08" db="EMBL/GenBank/DDBJ databases">
        <title>Draft Genome Sequence of Legionella lytica strain DSB2004, Isolated From a Fire Sprinkler System.</title>
        <authorList>
            <person name="Everhart A.D."/>
            <person name="Kidane D.T."/>
            <person name="Farone A.L."/>
            <person name="Farone M.B."/>
        </authorList>
    </citation>
    <scope>NUCLEOTIDE SEQUENCE [LARGE SCALE GENOMIC DNA]</scope>
    <source>
        <strain evidence="2 3">DSB2004</strain>
    </source>
</reference>